<evidence type="ECO:0000256" key="3">
    <source>
        <dbReference type="ARBA" id="ARBA00023242"/>
    </source>
</evidence>
<dbReference type="FunFam" id="1.10.10.10:FF:000479">
    <property type="entry name" value="Predicted protein"/>
    <property type="match status" value="1"/>
</dbReference>
<dbReference type="InterPro" id="IPR000232">
    <property type="entry name" value="HSF_DNA-bd"/>
</dbReference>
<dbReference type="GO" id="GO:0043565">
    <property type="term" value="F:sequence-specific DNA binding"/>
    <property type="evidence" value="ECO:0007669"/>
    <property type="project" value="InterPro"/>
</dbReference>
<dbReference type="SUPFAM" id="SSF46785">
    <property type="entry name" value="Winged helix' DNA-binding domain"/>
    <property type="match status" value="1"/>
</dbReference>
<feature type="compositionally biased region" description="Polar residues" evidence="5">
    <location>
        <begin position="11"/>
        <end position="26"/>
    </location>
</feature>
<evidence type="ECO:0000256" key="5">
    <source>
        <dbReference type="SAM" id="MobiDB-lite"/>
    </source>
</evidence>
<dbReference type="Pfam" id="PF00447">
    <property type="entry name" value="HSF_DNA-bind"/>
    <property type="match status" value="1"/>
</dbReference>
<feature type="domain" description="HSF-type DNA-binding" evidence="6">
    <location>
        <begin position="85"/>
        <end position="180"/>
    </location>
</feature>
<dbReference type="Gene3D" id="1.10.10.10">
    <property type="entry name" value="Winged helix-like DNA-binding domain superfamily/Winged helix DNA-binding domain"/>
    <property type="match status" value="1"/>
</dbReference>
<dbReference type="GO" id="GO:0003700">
    <property type="term" value="F:DNA-binding transcription factor activity"/>
    <property type="evidence" value="ECO:0007669"/>
    <property type="project" value="InterPro"/>
</dbReference>
<keyword evidence="2" id="KW-0238">DNA-binding</keyword>
<accession>A0A7S2HHP5</accession>
<dbReference type="SMART" id="SM00415">
    <property type="entry name" value="HSF"/>
    <property type="match status" value="1"/>
</dbReference>
<evidence type="ECO:0000313" key="7">
    <source>
        <dbReference type="EMBL" id="CAD9491073.1"/>
    </source>
</evidence>
<name>A0A7S2HHP5_9STRA</name>
<sequence>MKRPAPAVTDELSNGGSEDKNGTISCLSPASAKRRRLSLLMAASCLANLVDGDLSSEKSSRPRAVSEGSNDLGESSRDVLPSTTSRKTFPQVLMEALSSEEAAGSVKWLPNREAFDIIKPYDFASKVLPVFFKQSQFESFIRKLNRWGFRRIIRGPDSGAFYHPLFRRDKPELCVEITCKGNDRTSNAMPPKKRGSKSLSSSAMCLDKMQSIDLKLDKPLAESFSGMPPRPFIPDALLRPECREKISPAFSKMLPVNNDAALKKALELTLLYKTSPQKAHVASPMPSLSSLLLRSSLNSSLSRTNPLNSALLLKDPEGANTTLPRLSKIPSLGSIPVATEISPLCKIKEPSAMLAAVKNRHHQLLKRTQQSRTMLQRSGLLTDLHP</sequence>
<organism evidence="7">
    <name type="scientific">Helicotheca tamesis</name>
    <dbReference type="NCBI Taxonomy" id="374047"/>
    <lineage>
        <taxon>Eukaryota</taxon>
        <taxon>Sar</taxon>
        <taxon>Stramenopiles</taxon>
        <taxon>Ochrophyta</taxon>
        <taxon>Bacillariophyta</taxon>
        <taxon>Mediophyceae</taxon>
        <taxon>Lithodesmiophycidae</taxon>
        <taxon>Lithodesmiales</taxon>
        <taxon>Lithodesmiaceae</taxon>
        <taxon>Helicotheca</taxon>
    </lineage>
</organism>
<evidence type="ECO:0000259" key="6">
    <source>
        <dbReference type="SMART" id="SM00415"/>
    </source>
</evidence>
<gene>
    <name evidence="7" type="ORF">HTAM1171_LOCUS5646</name>
</gene>
<comment type="subcellular location">
    <subcellularLocation>
        <location evidence="1">Nucleus</location>
    </subcellularLocation>
</comment>
<protein>
    <recommendedName>
        <fullName evidence="6">HSF-type DNA-binding domain-containing protein</fullName>
    </recommendedName>
</protein>
<dbReference type="GO" id="GO:0005634">
    <property type="term" value="C:nucleus"/>
    <property type="evidence" value="ECO:0007669"/>
    <property type="project" value="UniProtKB-SubCell"/>
</dbReference>
<dbReference type="PANTHER" id="PTHR10015">
    <property type="entry name" value="HEAT SHOCK TRANSCRIPTION FACTOR"/>
    <property type="match status" value="1"/>
</dbReference>
<evidence type="ECO:0000256" key="1">
    <source>
        <dbReference type="ARBA" id="ARBA00004123"/>
    </source>
</evidence>
<dbReference type="AlphaFoldDB" id="A0A7S2HHP5"/>
<dbReference type="EMBL" id="HBGV01009121">
    <property type="protein sequence ID" value="CAD9491073.1"/>
    <property type="molecule type" value="Transcribed_RNA"/>
</dbReference>
<reference evidence="7" key="1">
    <citation type="submission" date="2021-01" db="EMBL/GenBank/DDBJ databases">
        <authorList>
            <person name="Corre E."/>
            <person name="Pelletier E."/>
            <person name="Niang G."/>
            <person name="Scheremetjew M."/>
            <person name="Finn R."/>
            <person name="Kale V."/>
            <person name="Holt S."/>
            <person name="Cochrane G."/>
            <person name="Meng A."/>
            <person name="Brown T."/>
            <person name="Cohen L."/>
        </authorList>
    </citation>
    <scope>NUCLEOTIDE SEQUENCE</scope>
    <source>
        <strain evidence="7">CCMP826</strain>
    </source>
</reference>
<keyword evidence="3" id="KW-0539">Nucleus</keyword>
<dbReference type="PANTHER" id="PTHR10015:SF206">
    <property type="entry name" value="HSF-TYPE DNA-BINDING DOMAIN-CONTAINING PROTEIN"/>
    <property type="match status" value="1"/>
</dbReference>
<comment type="similarity">
    <text evidence="4">Belongs to the HSF family.</text>
</comment>
<dbReference type="InterPro" id="IPR036388">
    <property type="entry name" value="WH-like_DNA-bd_sf"/>
</dbReference>
<proteinExistence type="inferred from homology"/>
<evidence type="ECO:0000256" key="4">
    <source>
        <dbReference type="RuleBase" id="RU004020"/>
    </source>
</evidence>
<feature type="region of interest" description="Disordered" evidence="5">
    <location>
        <begin position="53"/>
        <end position="84"/>
    </location>
</feature>
<dbReference type="InterPro" id="IPR036390">
    <property type="entry name" value="WH_DNA-bd_sf"/>
</dbReference>
<evidence type="ECO:0000256" key="2">
    <source>
        <dbReference type="ARBA" id="ARBA00023125"/>
    </source>
</evidence>
<feature type="region of interest" description="Disordered" evidence="5">
    <location>
        <begin position="1"/>
        <end position="26"/>
    </location>
</feature>